<evidence type="ECO:0008006" key="4">
    <source>
        <dbReference type="Google" id="ProtNLM"/>
    </source>
</evidence>
<feature type="region of interest" description="Disordered" evidence="1">
    <location>
        <begin position="1"/>
        <end position="290"/>
    </location>
</feature>
<evidence type="ECO:0000313" key="3">
    <source>
        <dbReference type="Proteomes" id="UP000190744"/>
    </source>
</evidence>
<name>A0A1S9RH08_PENBI</name>
<organism evidence="2 3">
    <name type="scientific">Penicillium brasilianum</name>
    <dbReference type="NCBI Taxonomy" id="104259"/>
    <lineage>
        <taxon>Eukaryota</taxon>
        <taxon>Fungi</taxon>
        <taxon>Dikarya</taxon>
        <taxon>Ascomycota</taxon>
        <taxon>Pezizomycotina</taxon>
        <taxon>Eurotiomycetes</taxon>
        <taxon>Eurotiomycetidae</taxon>
        <taxon>Eurotiales</taxon>
        <taxon>Aspergillaceae</taxon>
        <taxon>Penicillium</taxon>
    </lineage>
</organism>
<feature type="compositionally biased region" description="Polar residues" evidence="1">
    <location>
        <begin position="536"/>
        <end position="545"/>
    </location>
</feature>
<gene>
    <name evidence="2" type="ORF">PEBR_28459</name>
</gene>
<feature type="compositionally biased region" description="Basic and acidic residues" evidence="1">
    <location>
        <begin position="350"/>
        <end position="359"/>
    </location>
</feature>
<dbReference type="Proteomes" id="UP000190744">
    <property type="component" value="Unassembled WGS sequence"/>
</dbReference>
<feature type="compositionally biased region" description="Low complexity" evidence="1">
    <location>
        <begin position="40"/>
        <end position="56"/>
    </location>
</feature>
<reference evidence="3" key="1">
    <citation type="submission" date="2015-09" db="EMBL/GenBank/DDBJ databases">
        <authorList>
            <person name="Fill T.P."/>
            <person name="Baretta J.F."/>
            <person name="de Almeida L.G."/>
            <person name="Rocha M."/>
            <person name="de Souza D.H."/>
            <person name="Malavazi I."/>
            <person name="Cerdeira L.T."/>
            <person name="Hong H."/>
            <person name="Samborskyy M."/>
            <person name="de Vasconcelos A.T."/>
            <person name="Leadlay P."/>
            <person name="Rodrigues-Filho E."/>
        </authorList>
    </citation>
    <scope>NUCLEOTIDE SEQUENCE [LARGE SCALE GENOMIC DNA]</scope>
    <source>
        <strain evidence="3">LaBioMMi 136</strain>
    </source>
</reference>
<protein>
    <recommendedName>
        <fullName evidence="4">GPI-anchored cell surface glycoprotein</fullName>
    </recommendedName>
</protein>
<feature type="compositionally biased region" description="Low complexity" evidence="1">
    <location>
        <begin position="248"/>
        <end position="258"/>
    </location>
</feature>
<feature type="region of interest" description="Disordered" evidence="1">
    <location>
        <begin position="342"/>
        <end position="362"/>
    </location>
</feature>
<comment type="caution">
    <text evidence="2">The sequence shown here is derived from an EMBL/GenBank/DDBJ whole genome shotgun (WGS) entry which is preliminary data.</text>
</comment>
<feature type="region of interest" description="Disordered" evidence="1">
    <location>
        <begin position="474"/>
        <end position="713"/>
    </location>
</feature>
<feature type="compositionally biased region" description="Basic residues" evidence="1">
    <location>
        <begin position="680"/>
        <end position="690"/>
    </location>
</feature>
<evidence type="ECO:0000256" key="1">
    <source>
        <dbReference type="SAM" id="MobiDB-lite"/>
    </source>
</evidence>
<sequence length="713" mass="76392">MPPKKASRNSMPARVNNDTSLLVPSRRSPRVPAPEKTLNTSPRSSKTLPLPSSTTPDNSFNIRFYTPKTPPNNSGSRKTSPDVPLTRRSTFQARPSRLSSVYTPAVERPTSSHSSRRTRRTAALETPQTSFSDHDMSDALGSTGWTYGQYSGLGMDGTMDSHPSPSVSSMGTRASTRLRKPTAKALEAIQSRKKPRRLQKDASAPADSSVGASTSGPDPAPTSSPAPATATKRFPKITFKNVSKPAYEPASASSSTPESRSRTGPKLIFKSAVKPAPRANTRKGKNGKNALKSSIHRIQLTVGRAGQKLYELATVALGTDFHAPSDPEQFIQDLRVAQSTVDVEEDAADSDTHHGDHDANVPAVVDDAESIPPDDPERKIMLTFKSSAVPHVDHDDWTHTGHVNSHGEEVMLMPLGYSLDRAPHNYGDEALPYPPVRTRPDDQAMAIDGLGFPPLLGDRNVPFGEQFNFQAEDVTQEQAQVQARKKKAAAPAEPSQKGGRKRRLPGAEIAEISASSSAPAALERSERAQKRRRGETVSQPASSKQAPRKTLAPRSAKAEPKMKAPSPSPREKEAPSQTVQRLRITVKPPTAAEMQEENRASEDEEDSTPARPAASHSRQQAADLATEVETTQRPAVSKGKKRAAALISNDEVTERSTSPAKRARAADSQVGTANAASPRGRGHAVKRGRGSGRGGGRGRGASSSRGKRGGGRG</sequence>
<proteinExistence type="predicted"/>
<feature type="compositionally biased region" description="Low complexity" evidence="1">
    <location>
        <begin position="507"/>
        <end position="522"/>
    </location>
</feature>
<dbReference type="AlphaFoldDB" id="A0A1S9RH08"/>
<evidence type="ECO:0000313" key="2">
    <source>
        <dbReference type="EMBL" id="OOQ84829.1"/>
    </source>
</evidence>
<accession>A0A1S9RH08</accession>
<feature type="compositionally biased region" description="Polar residues" evidence="1">
    <location>
        <begin position="87"/>
        <end position="102"/>
    </location>
</feature>
<dbReference type="EMBL" id="LJBN01000174">
    <property type="protein sequence ID" value="OOQ84829.1"/>
    <property type="molecule type" value="Genomic_DNA"/>
</dbReference>
<feature type="compositionally biased region" description="Polar residues" evidence="1">
    <location>
        <begin position="161"/>
        <end position="175"/>
    </location>
</feature>